<evidence type="ECO:0000313" key="5">
    <source>
        <dbReference type="Proteomes" id="UP000592820"/>
    </source>
</evidence>
<dbReference type="GO" id="GO:0030267">
    <property type="term" value="F:glyoxylate reductase (NADPH) activity"/>
    <property type="evidence" value="ECO:0007669"/>
    <property type="project" value="UniProtKB-EC"/>
</dbReference>
<dbReference type="InterPro" id="IPR006140">
    <property type="entry name" value="D-isomer_DH_NAD-bd"/>
</dbReference>
<dbReference type="SUPFAM" id="SSF51735">
    <property type="entry name" value="NAD(P)-binding Rossmann-fold domains"/>
    <property type="match status" value="1"/>
</dbReference>
<comment type="caution">
    <text evidence="4">The sequence shown here is derived from an EMBL/GenBank/DDBJ whole genome shotgun (WGS) entry which is preliminary data.</text>
</comment>
<sequence length="314" mass="34476">MTGPIAFISSMPSEVQDSYLASLRAAMPGENIVPFDLLTDAQRQRVDIAVVARPDPVKVAALPKLAWIQSMWAGVDQLLPALGSKAPPVVRLIDPEMSRTMSEAVLAWTYFLQRDMSAYARQQARLLWRQLPYRKPSQVSVGLLGMGELGTAAAVRLADAGFKVRGWSRSTKRLPGIETCSGESGLDLILRESDIVVCLLPLTPQTQGLLNIERLTQMKRGAALINFSRGPILVENDLLTMLEREHISHAVLDVFNVEPLPQESGLWRHSSVTVLPHISAPTDNETAATVFADNVRAYRSSGRIPANVDLTRGY</sequence>
<dbReference type="RefSeq" id="WP_184228383.1">
    <property type="nucleotide sequence ID" value="NZ_JACHDE010000021.1"/>
</dbReference>
<dbReference type="EMBL" id="JACHDE010000021">
    <property type="protein sequence ID" value="MBB5404620.1"/>
    <property type="molecule type" value="Genomic_DNA"/>
</dbReference>
<dbReference type="InterPro" id="IPR036291">
    <property type="entry name" value="NAD(P)-bd_dom_sf"/>
</dbReference>
<dbReference type="GO" id="GO:0016618">
    <property type="term" value="F:hydroxypyruvate reductase [NAD(P)H] activity"/>
    <property type="evidence" value="ECO:0007669"/>
    <property type="project" value="UniProtKB-EC"/>
</dbReference>
<organism evidence="4 5">
    <name type="scientific">Paraburkholderia youngii</name>
    <dbReference type="NCBI Taxonomy" id="2782701"/>
    <lineage>
        <taxon>Bacteria</taxon>
        <taxon>Pseudomonadati</taxon>
        <taxon>Pseudomonadota</taxon>
        <taxon>Betaproteobacteria</taxon>
        <taxon>Burkholderiales</taxon>
        <taxon>Burkholderiaceae</taxon>
        <taxon>Paraburkholderia</taxon>
    </lineage>
</organism>
<name>A0A7W8LDI5_9BURK</name>
<evidence type="ECO:0000313" key="4">
    <source>
        <dbReference type="EMBL" id="MBB5404620.1"/>
    </source>
</evidence>
<keyword evidence="4" id="KW-0670">Pyruvate</keyword>
<dbReference type="Pfam" id="PF02826">
    <property type="entry name" value="2-Hacid_dh_C"/>
    <property type="match status" value="1"/>
</dbReference>
<evidence type="ECO:0000256" key="2">
    <source>
        <dbReference type="ARBA" id="ARBA00023027"/>
    </source>
</evidence>
<dbReference type="CDD" id="cd12164">
    <property type="entry name" value="GDH_like_2"/>
    <property type="match status" value="1"/>
</dbReference>
<keyword evidence="2" id="KW-0520">NAD</keyword>
<keyword evidence="1 4" id="KW-0560">Oxidoreductase</keyword>
<evidence type="ECO:0000256" key="1">
    <source>
        <dbReference type="ARBA" id="ARBA00023002"/>
    </source>
</evidence>
<dbReference type="AlphaFoldDB" id="A0A7W8LDI5"/>
<dbReference type="PANTHER" id="PTHR43333:SF1">
    <property type="entry name" value="D-ISOMER SPECIFIC 2-HYDROXYACID DEHYDROGENASE NAD-BINDING DOMAIN-CONTAINING PROTEIN"/>
    <property type="match status" value="1"/>
</dbReference>
<dbReference type="GO" id="GO:0051287">
    <property type="term" value="F:NAD binding"/>
    <property type="evidence" value="ECO:0007669"/>
    <property type="project" value="InterPro"/>
</dbReference>
<feature type="domain" description="D-isomer specific 2-hydroxyacid dehydrogenase NAD-binding" evidence="3">
    <location>
        <begin position="112"/>
        <end position="279"/>
    </location>
</feature>
<dbReference type="Gene3D" id="3.40.50.720">
    <property type="entry name" value="NAD(P)-binding Rossmann-like Domain"/>
    <property type="match status" value="2"/>
</dbReference>
<dbReference type="EC" id="1.1.1.81" evidence="4"/>
<dbReference type="EC" id="1.1.1.79" evidence="4"/>
<evidence type="ECO:0000259" key="3">
    <source>
        <dbReference type="Pfam" id="PF02826"/>
    </source>
</evidence>
<dbReference type="Proteomes" id="UP000592820">
    <property type="component" value="Unassembled WGS sequence"/>
</dbReference>
<protein>
    <submittedName>
        <fullName evidence="4">Glyoxylate/hydroxypyruvate reductase A</fullName>
        <ecNumber evidence="4">1.1.1.79</ecNumber>
        <ecNumber evidence="4">1.1.1.81</ecNumber>
    </submittedName>
</protein>
<gene>
    <name evidence="4" type="ORF">HDG41_006716</name>
</gene>
<accession>A0A7W8LDI5</accession>
<proteinExistence type="predicted"/>
<reference evidence="4 5" key="1">
    <citation type="submission" date="2020-08" db="EMBL/GenBank/DDBJ databases">
        <title>Genomic Encyclopedia of Type Strains, Phase IV (KMG-V): Genome sequencing to study the core and pangenomes of soil and plant-associated prokaryotes.</title>
        <authorList>
            <person name="Whitman W."/>
        </authorList>
    </citation>
    <scope>NUCLEOTIDE SEQUENCE [LARGE SCALE GENOMIC DNA]</scope>
    <source>
        <strain evidence="4 5">JPY162</strain>
    </source>
</reference>
<dbReference type="PANTHER" id="PTHR43333">
    <property type="entry name" value="2-HACID_DH_C DOMAIN-CONTAINING PROTEIN"/>
    <property type="match status" value="1"/>
</dbReference>